<feature type="binding site" evidence="3">
    <location>
        <position position="36"/>
    </location>
    <ligand>
        <name>a divalent metal cation</name>
        <dbReference type="ChEBI" id="CHEBI:60240"/>
    </ligand>
</feature>
<dbReference type="SUPFAM" id="SSF63829">
    <property type="entry name" value="Calcium-dependent phosphotriesterase"/>
    <property type="match status" value="1"/>
</dbReference>
<evidence type="ECO:0000313" key="6">
    <source>
        <dbReference type="EMBL" id="CAH1186076.1"/>
    </source>
</evidence>
<dbReference type="InterPro" id="IPR013658">
    <property type="entry name" value="SGL"/>
</dbReference>
<comment type="similarity">
    <text evidence="1">Belongs to the SMP-30/CGR1 family.</text>
</comment>
<sequence>MRWSILISIFLINELGASDIDGPSIVRVTQSIGHTEEPHWDPRKNILYFVNIHAGEVYAYHYFSKILRKITLNGSTSPVIPSRHNPNLLLVGVNRSIVALEWDAKNKLGDKAVLTTVSNKYPKSRFNDGKADKNGNLWWGTIGREENLVVAPNEAYLFKITKNNIKQPSVAIAPVTNSNGLAWNKANDKFYYIDTPTRKVVEYTYFNENSSISSTSRTAFDLNDYNTTITGLPDGMTIDDQDYLYIALYGGGSVIKVDPKTGKLLMIIAIPARDVTSVMFGGPGLDILFVTTSKVSLTSKEQLQSPGAGSVFAVKNLNAKGLPAFTADIVNSVPSRNILENIFNQDLFPKESTNQNYVQAPGDSQSGLWESIMKVFRGFF</sequence>
<dbReference type="PANTHER" id="PTHR10907">
    <property type="entry name" value="REGUCALCIN"/>
    <property type="match status" value="1"/>
</dbReference>
<dbReference type="PRINTS" id="PR01790">
    <property type="entry name" value="SMP30FAMILY"/>
</dbReference>
<dbReference type="Pfam" id="PF08450">
    <property type="entry name" value="SGL"/>
    <property type="match status" value="1"/>
</dbReference>
<feature type="active site" description="Proton donor/acceptor" evidence="2">
    <location>
        <position position="234"/>
    </location>
</feature>
<comment type="cofactor">
    <cofactor evidence="3">
        <name>Zn(2+)</name>
        <dbReference type="ChEBI" id="CHEBI:29105"/>
    </cofactor>
    <text evidence="3">Binds 1 divalent metal cation per subunit.</text>
</comment>
<protein>
    <recommendedName>
        <fullName evidence="5">SMP-30/Gluconolactonase/LRE-like region domain-containing protein</fullName>
    </recommendedName>
</protein>
<evidence type="ECO:0000256" key="4">
    <source>
        <dbReference type="SAM" id="SignalP"/>
    </source>
</evidence>
<proteinExistence type="inferred from homology"/>
<evidence type="ECO:0000256" key="3">
    <source>
        <dbReference type="PIRSR" id="PIRSR605511-2"/>
    </source>
</evidence>
<evidence type="ECO:0000313" key="7">
    <source>
        <dbReference type="Proteomes" id="UP001153712"/>
    </source>
</evidence>
<feature type="binding site" evidence="3">
    <location>
        <position position="179"/>
    </location>
    <ligand>
        <name>a divalent metal cation</name>
        <dbReference type="ChEBI" id="CHEBI:60240"/>
    </ligand>
</feature>
<dbReference type="PANTHER" id="PTHR10907:SF47">
    <property type="entry name" value="REGUCALCIN"/>
    <property type="match status" value="1"/>
</dbReference>
<dbReference type="Gene3D" id="2.120.10.30">
    <property type="entry name" value="TolB, C-terminal domain"/>
    <property type="match status" value="1"/>
</dbReference>
<feature type="binding site" evidence="3">
    <location>
        <position position="125"/>
    </location>
    <ligand>
        <name>substrate</name>
    </ligand>
</feature>
<keyword evidence="3" id="KW-0862">Zinc</keyword>
<dbReference type="Proteomes" id="UP001153712">
    <property type="component" value="Chromosome 6"/>
</dbReference>
<feature type="binding site" evidence="3">
    <location>
        <position position="145"/>
    </location>
    <ligand>
        <name>substrate</name>
    </ligand>
</feature>
<gene>
    <name evidence="6" type="ORF">PHYEVI_LOCUS9228</name>
</gene>
<accession>A0A9P0GRT4</accession>
<dbReference type="InterPro" id="IPR005511">
    <property type="entry name" value="SMP-30"/>
</dbReference>
<dbReference type="GO" id="GO:0004341">
    <property type="term" value="F:gluconolactonase activity"/>
    <property type="evidence" value="ECO:0007669"/>
    <property type="project" value="TreeGrafter"/>
</dbReference>
<evidence type="ECO:0000259" key="5">
    <source>
        <dbReference type="Pfam" id="PF08450"/>
    </source>
</evidence>
<evidence type="ECO:0000256" key="2">
    <source>
        <dbReference type="PIRSR" id="PIRSR605511-1"/>
    </source>
</evidence>
<feature type="binding site" evidence="3">
    <location>
        <position position="127"/>
    </location>
    <ligand>
        <name>substrate</name>
    </ligand>
</feature>
<reference evidence="6" key="1">
    <citation type="submission" date="2022-01" db="EMBL/GenBank/DDBJ databases">
        <authorList>
            <person name="King R."/>
        </authorList>
    </citation>
    <scope>NUCLEOTIDE SEQUENCE</scope>
</reference>
<feature type="binding site" evidence="3">
    <location>
        <position position="234"/>
    </location>
    <ligand>
        <name>a divalent metal cation</name>
        <dbReference type="ChEBI" id="CHEBI:60240"/>
    </ligand>
</feature>
<dbReference type="EMBL" id="OU900099">
    <property type="protein sequence ID" value="CAH1186076.1"/>
    <property type="molecule type" value="Genomic_DNA"/>
</dbReference>
<organism evidence="6 7">
    <name type="scientific">Phyllotreta striolata</name>
    <name type="common">Striped flea beetle</name>
    <name type="synonym">Crioceris striolata</name>
    <dbReference type="NCBI Taxonomy" id="444603"/>
    <lineage>
        <taxon>Eukaryota</taxon>
        <taxon>Metazoa</taxon>
        <taxon>Ecdysozoa</taxon>
        <taxon>Arthropoda</taxon>
        <taxon>Hexapoda</taxon>
        <taxon>Insecta</taxon>
        <taxon>Pterygota</taxon>
        <taxon>Neoptera</taxon>
        <taxon>Endopterygota</taxon>
        <taxon>Coleoptera</taxon>
        <taxon>Polyphaga</taxon>
        <taxon>Cucujiformia</taxon>
        <taxon>Chrysomeloidea</taxon>
        <taxon>Chrysomelidae</taxon>
        <taxon>Galerucinae</taxon>
        <taxon>Alticini</taxon>
        <taxon>Phyllotreta</taxon>
    </lineage>
</organism>
<feature type="signal peptide" evidence="4">
    <location>
        <begin position="1"/>
        <end position="17"/>
    </location>
</feature>
<dbReference type="AlphaFoldDB" id="A0A9P0GRT4"/>
<dbReference type="GO" id="GO:0019853">
    <property type="term" value="P:L-ascorbic acid biosynthetic process"/>
    <property type="evidence" value="ECO:0007669"/>
    <property type="project" value="TreeGrafter"/>
</dbReference>
<keyword evidence="7" id="KW-1185">Reference proteome</keyword>
<dbReference type="OrthoDB" id="423498at2759"/>
<keyword evidence="3" id="KW-0479">Metal-binding</keyword>
<dbReference type="InterPro" id="IPR011042">
    <property type="entry name" value="6-blade_b-propeller_TolB-like"/>
</dbReference>
<evidence type="ECO:0000256" key="1">
    <source>
        <dbReference type="ARBA" id="ARBA00008853"/>
    </source>
</evidence>
<dbReference type="GO" id="GO:0005509">
    <property type="term" value="F:calcium ion binding"/>
    <property type="evidence" value="ECO:0007669"/>
    <property type="project" value="TreeGrafter"/>
</dbReference>
<feature type="domain" description="SMP-30/Gluconolactonase/LRE-like region" evidence="5">
    <location>
        <begin position="36"/>
        <end position="293"/>
    </location>
</feature>
<keyword evidence="4" id="KW-0732">Signal</keyword>
<feature type="chain" id="PRO_5040487331" description="SMP-30/Gluconolactonase/LRE-like region domain-containing protein" evidence="4">
    <location>
        <begin position="18"/>
        <end position="380"/>
    </location>
</feature>
<name>A0A9P0GRT4_PHYSR</name>